<accession>A0A6P2QUJ1</accession>
<protein>
    <submittedName>
        <fullName evidence="2">Uncharacterized protein</fullName>
    </submittedName>
</protein>
<name>A0A6P2QUJ1_9BURK</name>
<dbReference type="AlphaFoldDB" id="A0A6P2QUJ1"/>
<dbReference type="EMBL" id="VJSY01000010">
    <property type="protein sequence ID" value="MDR8753256.1"/>
    <property type="molecule type" value="Genomic_DNA"/>
</dbReference>
<evidence type="ECO:0000313" key="3">
    <source>
        <dbReference type="Proteomes" id="UP000494162"/>
    </source>
</evidence>
<sequence>MIRILYAGYLAFALCLIYPMVQSTVTASTACLRSALPGNAPIARSLSASDVRGADCARAEVVAGRRAVVH</sequence>
<organism evidence="2 3">
    <name type="scientific">Burkholderia pseudomultivorans</name>
    <dbReference type="NCBI Taxonomy" id="1207504"/>
    <lineage>
        <taxon>Bacteria</taxon>
        <taxon>Pseudomonadati</taxon>
        <taxon>Pseudomonadota</taxon>
        <taxon>Betaproteobacteria</taxon>
        <taxon>Burkholderiales</taxon>
        <taxon>Burkholderiaceae</taxon>
        <taxon>Burkholderia</taxon>
        <taxon>Burkholderia cepacia complex</taxon>
    </lineage>
</organism>
<dbReference type="Proteomes" id="UP001248067">
    <property type="component" value="Unassembled WGS sequence"/>
</dbReference>
<gene>
    <name evidence="2" type="ORF">BPS26883_06030</name>
    <name evidence="1" type="ORF">FEQ00_01668</name>
</gene>
<keyword evidence="4" id="KW-1185">Reference proteome</keyword>
<evidence type="ECO:0000313" key="1">
    <source>
        <dbReference type="EMBL" id="MDR8753256.1"/>
    </source>
</evidence>
<reference evidence="1 4" key="1">
    <citation type="submission" date="2019-06" db="EMBL/GenBank/DDBJ databases">
        <title>Evolution of Burkholderia multivorans in the lungs of Cystic Fibrosis patients.</title>
        <authorList>
            <person name="Moreira L.M."/>
        </authorList>
    </citation>
    <scope>NUCLEOTIDE SEQUENCE [LARGE SCALE GENOMIC DNA]</scope>
    <source>
        <strain evidence="1 4">VC13239</strain>
    </source>
</reference>
<reference evidence="2 3" key="2">
    <citation type="submission" date="2019-09" db="EMBL/GenBank/DDBJ databases">
        <authorList>
            <person name="Depoorter E."/>
        </authorList>
    </citation>
    <scope>NUCLEOTIDE SEQUENCE [LARGE SCALE GENOMIC DNA]</scope>
    <source>
        <strain evidence="2">LMG 26883</strain>
    </source>
</reference>
<dbReference type="PROSITE" id="PS51257">
    <property type="entry name" value="PROKAR_LIPOPROTEIN"/>
    <property type="match status" value="1"/>
</dbReference>
<dbReference type="Proteomes" id="UP000494162">
    <property type="component" value="Unassembled WGS sequence"/>
</dbReference>
<evidence type="ECO:0000313" key="4">
    <source>
        <dbReference type="Proteomes" id="UP001248067"/>
    </source>
</evidence>
<proteinExistence type="predicted"/>
<evidence type="ECO:0000313" key="2">
    <source>
        <dbReference type="EMBL" id="VWC24093.1"/>
    </source>
</evidence>
<dbReference type="EMBL" id="CABVPP010000073">
    <property type="protein sequence ID" value="VWC24093.1"/>
    <property type="molecule type" value="Genomic_DNA"/>
</dbReference>